<protein>
    <submittedName>
        <fullName evidence="2">Envelope stress response membrane protein PspB</fullName>
    </submittedName>
</protein>
<dbReference type="EMBL" id="VWPK01000009">
    <property type="protein sequence ID" value="KAA5612916.1"/>
    <property type="molecule type" value="Genomic_DNA"/>
</dbReference>
<keyword evidence="1" id="KW-1133">Transmembrane helix</keyword>
<gene>
    <name evidence="2" type="primary">pspB</name>
    <name evidence="2" type="ORF">F1189_07725</name>
</gene>
<keyword evidence="1" id="KW-0472">Membrane</keyword>
<proteinExistence type="predicted"/>
<accession>A0A5M6IX60</accession>
<evidence type="ECO:0000256" key="1">
    <source>
        <dbReference type="SAM" id="Phobius"/>
    </source>
</evidence>
<dbReference type="NCBIfam" id="TIGR02976">
    <property type="entry name" value="phageshock_pspB"/>
    <property type="match status" value="1"/>
</dbReference>
<feature type="transmembrane region" description="Helical" evidence="1">
    <location>
        <begin position="6"/>
        <end position="25"/>
    </location>
</feature>
<dbReference type="Pfam" id="PF06667">
    <property type="entry name" value="PspB"/>
    <property type="match status" value="1"/>
</dbReference>
<organism evidence="2 3">
    <name type="scientific">Rhodovastum atsumiense</name>
    <dbReference type="NCBI Taxonomy" id="504468"/>
    <lineage>
        <taxon>Bacteria</taxon>
        <taxon>Pseudomonadati</taxon>
        <taxon>Pseudomonadota</taxon>
        <taxon>Alphaproteobacteria</taxon>
        <taxon>Acetobacterales</taxon>
        <taxon>Acetobacteraceae</taxon>
        <taxon>Rhodovastum</taxon>
    </lineage>
</organism>
<evidence type="ECO:0000313" key="3">
    <source>
        <dbReference type="Proteomes" id="UP000325255"/>
    </source>
</evidence>
<keyword evidence="1" id="KW-0812">Transmembrane</keyword>
<dbReference type="AlphaFoldDB" id="A0A5M6IX60"/>
<dbReference type="InterPro" id="IPR009554">
    <property type="entry name" value="Phageshock_PspB"/>
</dbReference>
<dbReference type="OrthoDB" id="7365677at2"/>
<keyword evidence="3" id="KW-1185">Reference proteome</keyword>
<comment type="caution">
    <text evidence="2">The sequence shown here is derived from an EMBL/GenBank/DDBJ whole genome shotgun (WGS) entry which is preliminary data.</text>
</comment>
<name>A0A5M6IX60_9PROT</name>
<reference evidence="2 3" key="1">
    <citation type="submission" date="2019-09" db="EMBL/GenBank/DDBJ databases">
        <title>Genome sequence of Rhodovastum atsumiense, a diverse member of the Acetobacteraceae family of non-sulfur purple photosynthetic bacteria.</title>
        <authorList>
            <person name="Meyer T."/>
            <person name="Kyndt J."/>
        </authorList>
    </citation>
    <scope>NUCLEOTIDE SEQUENCE [LARGE SCALE GENOMIC DNA]</scope>
    <source>
        <strain evidence="2 3">DSM 21279</strain>
    </source>
</reference>
<dbReference type="GO" id="GO:0006355">
    <property type="term" value="P:regulation of DNA-templated transcription"/>
    <property type="evidence" value="ECO:0007669"/>
    <property type="project" value="InterPro"/>
</dbReference>
<sequence length="77" mass="8934">MSGGEVFLGLIFLVVVAPIWIFAHYSTRWRAARMLSKDDERALAEIWDSTRRMEARIENLERILDAQAPGWRRMAGE</sequence>
<dbReference type="RefSeq" id="WP_150040144.1">
    <property type="nucleotide sequence ID" value="NZ_OW485601.1"/>
</dbReference>
<dbReference type="Proteomes" id="UP000325255">
    <property type="component" value="Unassembled WGS sequence"/>
</dbReference>
<dbReference type="GO" id="GO:0009271">
    <property type="term" value="P:phage shock"/>
    <property type="evidence" value="ECO:0007669"/>
    <property type="project" value="InterPro"/>
</dbReference>
<evidence type="ECO:0000313" key="2">
    <source>
        <dbReference type="EMBL" id="KAA5612916.1"/>
    </source>
</evidence>